<sequence length="86" mass="9754">MNEMDTLVRMVNQISINNRHHGEDALAAEAVAMHLKKFWARRMKQQIIDYAENDGGALEPVSLLAVVRLRNMSDEVRDWSDTSDAG</sequence>
<dbReference type="InterPro" id="IPR021074">
    <property type="entry name" value="Formate_DH_dsu"/>
</dbReference>
<evidence type="ECO:0000313" key="1">
    <source>
        <dbReference type="EMBL" id="MCX2525508.1"/>
    </source>
</evidence>
<evidence type="ECO:0000313" key="2">
    <source>
        <dbReference type="Proteomes" id="UP001165678"/>
    </source>
</evidence>
<dbReference type="Pfam" id="PF11390">
    <property type="entry name" value="FdsD"/>
    <property type="match status" value="1"/>
</dbReference>
<proteinExistence type="predicted"/>
<dbReference type="AlphaFoldDB" id="A0AA41ZP34"/>
<comment type="caution">
    <text evidence="1">The sequence shown here is derived from an EMBL/GenBank/DDBJ whole genome shotgun (WGS) entry which is preliminary data.</text>
</comment>
<dbReference type="RefSeq" id="WP_265896944.1">
    <property type="nucleotide sequence ID" value="NZ_JAPIVE010000005.1"/>
</dbReference>
<protein>
    <submittedName>
        <fullName evidence="1">Formate dehydrogenase subunit delta</fullName>
    </submittedName>
</protein>
<accession>A0AA41ZP34</accession>
<keyword evidence="2" id="KW-1185">Reference proteome</keyword>
<name>A0AA41ZP34_9GAMM</name>
<organism evidence="1 2">
    <name type="scientific">Larsenimonas rhizosphaerae</name>
    <dbReference type="NCBI Taxonomy" id="2944682"/>
    <lineage>
        <taxon>Bacteria</taxon>
        <taxon>Pseudomonadati</taxon>
        <taxon>Pseudomonadota</taxon>
        <taxon>Gammaproteobacteria</taxon>
        <taxon>Oceanospirillales</taxon>
        <taxon>Halomonadaceae</taxon>
        <taxon>Larsenimonas</taxon>
    </lineage>
</organism>
<dbReference type="EMBL" id="JAPIVE010000005">
    <property type="protein sequence ID" value="MCX2525508.1"/>
    <property type="molecule type" value="Genomic_DNA"/>
</dbReference>
<reference evidence="1" key="1">
    <citation type="submission" date="2022-11" db="EMBL/GenBank/DDBJ databases">
        <title>Larsenimonas rhizosphaerae sp. nov., isolated from a tidal mudflat.</title>
        <authorList>
            <person name="Lee S.D."/>
            <person name="Kim I.S."/>
        </authorList>
    </citation>
    <scope>NUCLEOTIDE SEQUENCE</scope>
    <source>
        <strain evidence="1">GH2-1</strain>
    </source>
</reference>
<dbReference type="Proteomes" id="UP001165678">
    <property type="component" value="Unassembled WGS sequence"/>
</dbReference>
<gene>
    <name evidence="1" type="ORF">OQ287_14780</name>
</gene>